<dbReference type="InterPro" id="IPR004839">
    <property type="entry name" value="Aminotransferase_I/II_large"/>
</dbReference>
<dbReference type="Gene3D" id="3.40.640.10">
    <property type="entry name" value="Type I PLP-dependent aspartate aminotransferase-like (Major domain)"/>
    <property type="match status" value="1"/>
</dbReference>
<reference evidence="8" key="1">
    <citation type="submission" date="2021-03" db="EMBL/GenBank/DDBJ databases">
        <title>Streptomyces strains.</title>
        <authorList>
            <person name="Lund M.B."/>
            <person name="Toerring T."/>
        </authorList>
    </citation>
    <scope>NUCLEOTIDE SEQUENCE</scope>
    <source>
        <strain evidence="8">JCM 4242</strain>
    </source>
</reference>
<protein>
    <recommendedName>
        <fullName evidence="6">Aminotransferase</fullName>
        <ecNumber evidence="6">2.6.1.-</ecNumber>
    </recommendedName>
</protein>
<evidence type="ECO:0000256" key="5">
    <source>
        <dbReference type="ARBA" id="ARBA00022898"/>
    </source>
</evidence>
<dbReference type="Proteomes" id="UP000664781">
    <property type="component" value="Unassembled WGS sequence"/>
</dbReference>
<dbReference type="FunFam" id="3.40.640.10:FF:000033">
    <property type="entry name" value="Aspartate aminotransferase"/>
    <property type="match status" value="1"/>
</dbReference>
<evidence type="ECO:0000313" key="9">
    <source>
        <dbReference type="Proteomes" id="UP000664781"/>
    </source>
</evidence>
<dbReference type="EMBL" id="JAFMOF010000001">
    <property type="protein sequence ID" value="MBO0652493.1"/>
    <property type="molecule type" value="Genomic_DNA"/>
</dbReference>
<dbReference type="Gene3D" id="3.90.1150.10">
    <property type="entry name" value="Aspartate Aminotransferase, domain 1"/>
    <property type="match status" value="1"/>
</dbReference>
<comment type="caution">
    <text evidence="8">The sequence shown here is derived from an EMBL/GenBank/DDBJ whole genome shotgun (WGS) entry which is preliminary data.</text>
</comment>
<dbReference type="GO" id="GO:0006520">
    <property type="term" value="P:amino acid metabolic process"/>
    <property type="evidence" value="ECO:0007669"/>
    <property type="project" value="InterPro"/>
</dbReference>
<comment type="similarity">
    <text evidence="2 6">Belongs to the class-I pyridoxal-phosphate-dependent aminotransferase family.</text>
</comment>
<keyword evidence="3 6" id="KW-0032">Aminotransferase</keyword>
<dbReference type="InterPro" id="IPR004838">
    <property type="entry name" value="NHTrfase_class1_PyrdxlP-BS"/>
</dbReference>
<evidence type="ECO:0000256" key="6">
    <source>
        <dbReference type="RuleBase" id="RU000481"/>
    </source>
</evidence>
<dbReference type="GO" id="GO:0008483">
    <property type="term" value="F:transaminase activity"/>
    <property type="evidence" value="ECO:0007669"/>
    <property type="project" value="UniProtKB-KW"/>
</dbReference>
<evidence type="ECO:0000313" key="8">
    <source>
        <dbReference type="EMBL" id="MBO0652493.1"/>
    </source>
</evidence>
<feature type="domain" description="Aminotransferase class I/classII large" evidence="7">
    <location>
        <begin position="34"/>
        <end position="384"/>
    </location>
</feature>
<accession>A0A939FJ95</accession>
<dbReference type="InterPro" id="IPR015421">
    <property type="entry name" value="PyrdxlP-dep_Trfase_major"/>
</dbReference>
<evidence type="ECO:0000256" key="1">
    <source>
        <dbReference type="ARBA" id="ARBA00001933"/>
    </source>
</evidence>
<evidence type="ECO:0000256" key="3">
    <source>
        <dbReference type="ARBA" id="ARBA00022576"/>
    </source>
</evidence>
<dbReference type="CDD" id="cd00609">
    <property type="entry name" value="AAT_like"/>
    <property type="match status" value="1"/>
</dbReference>
<evidence type="ECO:0000259" key="7">
    <source>
        <dbReference type="Pfam" id="PF00155"/>
    </source>
</evidence>
<dbReference type="SUPFAM" id="SSF53383">
    <property type="entry name" value="PLP-dependent transferases"/>
    <property type="match status" value="1"/>
</dbReference>
<dbReference type="AlphaFoldDB" id="A0A939FJ95"/>
<dbReference type="Pfam" id="PF00155">
    <property type="entry name" value="Aminotran_1_2"/>
    <property type="match status" value="1"/>
</dbReference>
<evidence type="ECO:0000256" key="2">
    <source>
        <dbReference type="ARBA" id="ARBA00007441"/>
    </source>
</evidence>
<evidence type="ECO:0000256" key="4">
    <source>
        <dbReference type="ARBA" id="ARBA00022679"/>
    </source>
</evidence>
<dbReference type="PANTHER" id="PTHR46383:SF1">
    <property type="entry name" value="ASPARTATE AMINOTRANSFERASE"/>
    <property type="match status" value="1"/>
</dbReference>
<keyword evidence="4 6" id="KW-0808">Transferase</keyword>
<dbReference type="RefSeq" id="WP_207246815.1">
    <property type="nucleotide sequence ID" value="NZ_JAFMOF010000001.1"/>
</dbReference>
<dbReference type="PROSITE" id="PS00105">
    <property type="entry name" value="AA_TRANSFER_CLASS_1"/>
    <property type="match status" value="1"/>
</dbReference>
<dbReference type="PANTHER" id="PTHR46383">
    <property type="entry name" value="ASPARTATE AMINOTRANSFERASE"/>
    <property type="match status" value="1"/>
</dbReference>
<dbReference type="InterPro" id="IPR015422">
    <property type="entry name" value="PyrdxlP-dep_Trfase_small"/>
</dbReference>
<keyword evidence="9" id="KW-1185">Reference proteome</keyword>
<dbReference type="GO" id="GO:0030170">
    <property type="term" value="F:pyridoxal phosphate binding"/>
    <property type="evidence" value="ECO:0007669"/>
    <property type="project" value="InterPro"/>
</dbReference>
<dbReference type="InterPro" id="IPR015424">
    <property type="entry name" value="PyrdxlP-dep_Trfase"/>
</dbReference>
<gene>
    <name evidence="8" type="ORF">J1792_06745</name>
</gene>
<dbReference type="EC" id="2.6.1.-" evidence="6"/>
<dbReference type="InterPro" id="IPR050596">
    <property type="entry name" value="AspAT/PAT-like"/>
</dbReference>
<keyword evidence="5" id="KW-0663">Pyridoxal phosphate</keyword>
<comment type="cofactor">
    <cofactor evidence="1 6">
        <name>pyridoxal 5'-phosphate</name>
        <dbReference type="ChEBI" id="CHEBI:597326"/>
    </cofactor>
</comment>
<proteinExistence type="inferred from homology"/>
<name>A0A939FJ95_9ACTN</name>
<organism evidence="8 9">
    <name type="scientific">Streptomyces triculaminicus</name>
    <dbReference type="NCBI Taxonomy" id="2816232"/>
    <lineage>
        <taxon>Bacteria</taxon>
        <taxon>Bacillati</taxon>
        <taxon>Actinomycetota</taxon>
        <taxon>Actinomycetes</taxon>
        <taxon>Kitasatosporales</taxon>
        <taxon>Streptomycetaceae</taxon>
        <taxon>Streptomyces</taxon>
    </lineage>
</organism>
<sequence>MRNHVATRFSGIEKSATYAVLELVHELRAKGVSVLDLGGGEPDFDSPEHVVAGAVDALHDGFTHYSPSRGLPELLTAISHKLREDSGVVADPATEIIVTPSAKHALFISLMTLLDPGDEIIIPTPSWVSYKSMAHLIGAVPVSAELSSENGFRVTRELLERYVTDRSKAILVNSPNNPTGHTLTPEEAEGIASFARDHDLFVVSDEIYEKIRYNRAEHISIAALPGMAERTLTVNGFSKGYAMTGWRLGYVAGPAPVISEVLKVQQHSVGCAGSFVQRGGLAALTGDQGVIAEMADEYAARMALIVKGLNSLPGITCDIPGGGFYVFPDIRGTGFSSSAEFAEWLLTEAGVAVMPGTAFGPGGEGHIRLSFATSRDVIEEAVGRMARALAKRS</sequence>